<protein>
    <submittedName>
        <fullName evidence="7">Rhomboid family intramembrane serine protease</fullName>
    </submittedName>
</protein>
<reference evidence="7 8" key="1">
    <citation type="submission" date="2019-03" db="EMBL/GenBank/DDBJ databases">
        <title>Lake Tanganyika Metagenome-Assembled Genomes (MAGs).</title>
        <authorList>
            <person name="Tran P."/>
        </authorList>
    </citation>
    <scope>NUCLEOTIDE SEQUENCE [LARGE SCALE GENOMIC DNA]</scope>
    <source>
        <strain evidence="7">K_DeepCast_65m_m2_236</strain>
    </source>
</reference>
<dbReference type="SUPFAM" id="SSF144091">
    <property type="entry name" value="Rhomboid-like"/>
    <property type="match status" value="1"/>
</dbReference>
<feature type="transmembrane region" description="Helical" evidence="5">
    <location>
        <begin position="155"/>
        <end position="180"/>
    </location>
</feature>
<sequence>MFPLHDDIPSERFPFVNYALIALCVVAWLLELGQGEQLERFLRAWAVVPSEFLSALGPRGGARSDELFTPITAMFLHGGWMHLIGNMWFLFVFGDNVEGRMGHFNYLLFYLVSGLAATVAQVAISPGSSIPLVGASGAIAGVLGAYMVMFPYSRVLTLVTVGFFWVFPRIAAPWFLGLWFITQALAGLLALGVSQATGGVAWWAHIGGFVVGFVVGWLFRGGRRSSRAWDYNFDRFDRW</sequence>
<dbReference type="InterPro" id="IPR050925">
    <property type="entry name" value="Rhomboid_protease_S54"/>
</dbReference>
<evidence type="ECO:0000256" key="3">
    <source>
        <dbReference type="ARBA" id="ARBA00022989"/>
    </source>
</evidence>
<dbReference type="PANTHER" id="PTHR43731">
    <property type="entry name" value="RHOMBOID PROTEASE"/>
    <property type="match status" value="1"/>
</dbReference>
<dbReference type="InterPro" id="IPR022764">
    <property type="entry name" value="Peptidase_S54_rhomboid_dom"/>
</dbReference>
<dbReference type="AlphaFoldDB" id="A0A938BN87"/>
<evidence type="ECO:0000256" key="1">
    <source>
        <dbReference type="ARBA" id="ARBA00004141"/>
    </source>
</evidence>
<dbReference type="EMBL" id="VGJX01000345">
    <property type="protein sequence ID" value="MBM3274835.1"/>
    <property type="molecule type" value="Genomic_DNA"/>
</dbReference>
<keyword evidence="2 5" id="KW-0812">Transmembrane</keyword>
<evidence type="ECO:0000259" key="6">
    <source>
        <dbReference type="Pfam" id="PF01694"/>
    </source>
</evidence>
<dbReference type="FunFam" id="1.20.1540.10:FF:000027">
    <property type="entry name" value="Rhomboid family intramembrane serine protease"/>
    <property type="match status" value="1"/>
</dbReference>
<name>A0A938BN87_9BACT</name>
<evidence type="ECO:0000313" key="8">
    <source>
        <dbReference type="Proteomes" id="UP000703893"/>
    </source>
</evidence>
<feature type="transmembrane region" description="Helical" evidence="5">
    <location>
        <begin position="12"/>
        <end position="30"/>
    </location>
</feature>
<dbReference type="Proteomes" id="UP000703893">
    <property type="component" value="Unassembled WGS sequence"/>
</dbReference>
<dbReference type="InterPro" id="IPR035952">
    <property type="entry name" value="Rhomboid-like_sf"/>
</dbReference>
<evidence type="ECO:0000313" key="7">
    <source>
        <dbReference type="EMBL" id="MBM3274835.1"/>
    </source>
</evidence>
<comment type="subcellular location">
    <subcellularLocation>
        <location evidence="1">Membrane</location>
        <topology evidence="1">Multi-pass membrane protein</topology>
    </subcellularLocation>
</comment>
<keyword evidence="3 5" id="KW-1133">Transmembrane helix</keyword>
<dbReference type="GO" id="GO:0016020">
    <property type="term" value="C:membrane"/>
    <property type="evidence" value="ECO:0007669"/>
    <property type="project" value="UniProtKB-SubCell"/>
</dbReference>
<feature type="domain" description="Peptidase S54 rhomboid" evidence="6">
    <location>
        <begin position="66"/>
        <end position="220"/>
    </location>
</feature>
<dbReference type="PANTHER" id="PTHR43731:SF26">
    <property type="entry name" value="RHOMBOID-LIKE PROTEIN 10, CHLOROPLASTIC"/>
    <property type="match status" value="1"/>
</dbReference>
<feature type="transmembrane region" description="Helical" evidence="5">
    <location>
        <begin position="200"/>
        <end position="219"/>
    </location>
</feature>
<evidence type="ECO:0000256" key="2">
    <source>
        <dbReference type="ARBA" id="ARBA00022692"/>
    </source>
</evidence>
<gene>
    <name evidence="7" type="ORF">FJZ00_06760</name>
</gene>
<keyword evidence="7" id="KW-0378">Hydrolase</keyword>
<evidence type="ECO:0000256" key="5">
    <source>
        <dbReference type="SAM" id="Phobius"/>
    </source>
</evidence>
<dbReference type="Pfam" id="PF01694">
    <property type="entry name" value="Rhomboid"/>
    <property type="match status" value="1"/>
</dbReference>
<feature type="transmembrane region" description="Helical" evidence="5">
    <location>
        <begin position="67"/>
        <end position="92"/>
    </location>
</feature>
<dbReference type="GO" id="GO:0006508">
    <property type="term" value="P:proteolysis"/>
    <property type="evidence" value="ECO:0007669"/>
    <property type="project" value="UniProtKB-KW"/>
</dbReference>
<comment type="caution">
    <text evidence="7">The sequence shown here is derived from an EMBL/GenBank/DDBJ whole genome shotgun (WGS) entry which is preliminary data.</text>
</comment>
<dbReference type="GO" id="GO:0004252">
    <property type="term" value="F:serine-type endopeptidase activity"/>
    <property type="evidence" value="ECO:0007669"/>
    <property type="project" value="InterPro"/>
</dbReference>
<keyword evidence="4 5" id="KW-0472">Membrane</keyword>
<feature type="transmembrane region" description="Helical" evidence="5">
    <location>
        <begin position="104"/>
        <end position="124"/>
    </location>
</feature>
<organism evidence="7 8">
    <name type="scientific">Candidatus Tanganyikabacteria bacterium</name>
    <dbReference type="NCBI Taxonomy" id="2961651"/>
    <lineage>
        <taxon>Bacteria</taxon>
        <taxon>Bacillati</taxon>
        <taxon>Candidatus Sericytochromatia</taxon>
        <taxon>Candidatus Tanganyikabacteria</taxon>
    </lineage>
</organism>
<evidence type="ECO:0000256" key="4">
    <source>
        <dbReference type="ARBA" id="ARBA00023136"/>
    </source>
</evidence>
<keyword evidence="7" id="KW-0645">Protease</keyword>
<proteinExistence type="predicted"/>
<dbReference type="Gene3D" id="1.20.1540.10">
    <property type="entry name" value="Rhomboid-like"/>
    <property type="match status" value="1"/>
</dbReference>
<accession>A0A938BN87</accession>